<evidence type="ECO:0000313" key="2">
    <source>
        <dbReference type="Proteomes" id="UP000546642"/>
    </source>
</evidence>
<evidence type="ECO:0000313" key="1">
    <source>
        <dbReference type="EMBL" id="MBB6170335.1"/>
    </source>
</evidence>
<dbReference type="InterPro" id="IPR034660">
    <property type="entry name" value="DinB/YfiT-like"/>
</dbReference>
<proteinExistence type="predicted"/>
<dbReference type="RefSeq" id="WP_184072916.1">
    <property type="nucleotide sequence ID" value="NZ_JACHDS010000001.1"/>
</dbReference>
<organism evidence="1 2">
    <name type="scientific">Nocardiopsis mwathae</name>
    <dbReference type="NCBI Taxonomy" id="1472723"/>
    <lineage>
        <taxon>Bacteria</taxon>
        <taxon>Bacillati</taxon>
        <taxon>Actinomycetota</taxon>
        <taxon>Actinomycetes</taxon>
        <taxon>Streptosporangiales</taxon>
        <taxon>Nocardiopsidaceae</taxon>
        <taxon>Nocardiopsis</taxon>
    </lineage>
</organism>
<dbReference type="Proteomes" id="UP000546642">
    <property type="component" value="Unassembled WGS sequence"/>
</dbReference>
<protein>
    <submittedName>
        <fullName evidence="1">Putative damage-inducible protein DinB</fullName>
    </submittedName>
</protein>
<reference evidence="1 2" key="1">
    <citation type="submission" date="2020-08" db="EMBL/GenBank/DDBJ databases">
        <title>Sequencing the genomes of 1000 actinobacteria strains.</title>
        <authorList>
            <person name="Klenk H.-P."/>
        </authorList>
    </citation>
    <scope>NUCLEOTIDE SEQUENCE [LARGE SCALE GENOMIC DNA]</scope>
    <source>
        <strain evidence="1 2">DSM 46659</strain>
    </source>
</reference>
<keyword evidence="2" id="KW-1185">Reference proteome</keyword>
<dbReference type="AlphaFoldDB" id="A0A7W9YDU5"/>
<name>A0A7W9YDU5_9ACTN</name>
<sequence>MSDTERPESPFPRPLTGTEKRVLAAAAAGERETLEAFLDDQRAAVVRRASGLSEDDARRRLVPSKTTLAGMLRHLAIVERNWFQHRLLGRDRAELGLPADDLADDPTWDLADGDTLPELIADYERACAESRAAAAGLPLERTFVHPQVGELSLRWLLVHMVEETARHAGHADILREQTDGTAGF</sequence>
<comment type="caution">
    <text evidence="1">The sequence shown here is derived from an EMBL/GenBank/DDBJ whole genome shotgun (WGS) entry which is preliminary data.</text>
</comment>
<dbReference type="InterPro" id="IPR007061">
    <property type="entry name" value="MST-like"/>
</dbReference>
<dbReference type="SUPFAM" id="SSF109854">
    <property type="entry name" value="DinB/YfiT-like putative metalloenzymes"/>
    <property type="match status" value="1"/>
</dbReference>
<dbReference type="Pfam" id="PF04978">
    <property type="entry name" value="MST"/>
    <property type="match status" value="1"/>
</dbReference>
<accession>A0A7W9YDU5</accession>
<gene>
    <name evidence="1" type="ORF">HNR23_000395</name>
</gene>
<dbReference type="EMBL" id="JACHDS010000001">
    <property type="protein sequence ID" value="MBB6170335.1"/>
    <property type="molecule type" value="Genomic_DNA"/>
</dbReference>
<dbReference type="Gene3D" id="1.20.120.450">
    <property type="entry name" value="dinb family like domain"/>
    <property type="match status" value="1"/>
</dbReference>